<dbReference type="InterPro" id="IPR036388">
    <property type="entry name" value="WH-like_DNA-bd_sf"/>
</dbReference>
<dbReference type="SUPFAM" id="SSF52047">
    <property type="entry name" value="RNI-like"/>
    <property type="match status" value="1"/>
</dbReference>
<keyword evidence="2" id="KW-0611">Plant defense</keyword>
<dbReference type="Gene3D" id="1.10.10.10">
    <property type="entry name" value="Winged helix-like DNA-binding domain superfamily/Winged helix DNA-binding domain"/>
    <property type="match status" value="2"/>
</dbReference>
<feature type="compositionally biased region" description="Basic and acidic residues" evidence="3">
    <location>
        <begin position="478"/>
        <end position="572"/>
    </location>
</feature>
<feature type="compositionally biased region" description="Basic and acidic residues" evidence="3">
    <location>
        <begin position="1287"/>
        <end position="1303"/>
    </location>
</feature>
<dbReference type="Proteomes" id="UP001358586">
    <property type="component" value="Chromosome 1"/>
</dbReference>
<evidence type="ECO:0000256" key="2">
    <source>
        <dbReference type="ARBA" id="ARBA00022821"/>
    </source>
</evidence>
<dbReference type="SUPFAM" id="SSF58100">
    <property type="entry name" value="Bacterial hemolysins"/>
    <property type="match status" value="1"/>
</dbReference>
<feature type="domain" description="Disease resistance R13L4/SHOC-2-like LRR" evidence="4">
    <location>
        <begin position="629"/>
        <end position="783"/>
    </location>
</feature>
<evidence type="ECO:0000256" key="1">
    <source>
        <dbReference type="ARBA" id="ARBA00022737"/>
    </source>
</evidence>
<feature type="region of interest" description="Disordered" evidence="3">
    <location>
        <begin position="781"/>
        <end position="801"/>
    </location>
</feature>
<gene>
    <name evidence="5" type="ORF">PVK06_003672</name>
</gene>
<feature type="compositionally biased region" description="Basic and acidic residues" evidence="3">
    <location>
        <begin position="866"/>
        <end position="877"/>
    </location>
</feature>
<dbReference type="InterPro" id="IPR044974">
    <property type="entry name" value="Disease_R_plants"/>
</dbReference>
<feature type="compositionally biased region" description="Low complexity" evidence="3">
    <location>
        <begin position="434"/>
        <end position="457"/>
    </location>
</feature>
<keyword evidence="1" id="KW-0677">Repeat</keyword>
<dbReference type="Pfam" id="PF23598">
    <property type="entry name" value="LRR_14"/>
    <property type="match status" value="1"/>
</dbReference>
<keyword evidence="6" id="KW-1185">Reference proteome</keyword>
<evidence type="ECO:0000259" key="4">
    <source>
        <dbReference type="Pfam" id="PF23598"/>
    </source>
</evidence>
<feature type="region of interest" description="Disordered" evidence="3">
    <location>
        <begin position="138"/>
        <end position="171"/>
    </location>
</feature>
<feature type="compositionally biased region" description="Basic and acidic residues" evidence="3">
    <location>
        <begin position="458"/>
        <end position="470"/>
    </location>
</feature>
<reference evidence="5 6" key="1">
    <citation type="submission" date="2023-03" db="EMBL/GenBank/DDBJ databases">
        <title>WGS of Gossypium arboreum.</title>
        <authorList>
            <person name="Yu D."/>
        </authorList>
    </citation>
    <scope>NUCLEOTIDE SEQUENCE [LARGE SCALE GENOMIC DNA]</scope>
    <source>
        <tissue evidence="5">Leaf</tissue>
    </source>
</reference>
<proteinExistence type="predicted"/>
<dbReference type="PANTHER" id="PTHR23155">
    <property type="entry name" value="DISEASE RESISTANCE PROTEIN RP"/>
    <property type="match status" value="1"/>
</dbReference>
<evidence type="ECO:0000313" key="6">
    <source>
        <dbReference type="Proteomes" id="UP001358586"/>
    </source>
</evidence>
<accession>A0ABR0R833</accession>
<dbReference type="InterPro" id="IPR055414">
    <property type="entry name" value="LRR_R13L4/SHOC2-like"/>
</dbReference>
<evidence type="ECO:0000256" key="3">
    <source>
        <dbReference type="SAM" id="MobiDB-lite"/>
    </source>
</evidence>
<comment type="caution">
    <text evidence="5">The sequence shown here is derived from an EMBL/GenBank/DDBJ whole genome shotgun (WGS) entry which is preliminary data.</text>
</comment>
<feature type="compositionally biased region" description="Basic and acidic residues" evidence="3">
    <location>
        <begin position="790"/>
        <end position="800"/>
    </location>
</feature>
<organism evidence="5 6">
    <name type="scientific">Gossypium arboreum</name>
    <name type="common">Tree cotton</name>
    <name type="synonym">Gossypium nanking</name>
    <dbReference type="NCBI Taxonomy" id="29729"/>
    <lineage>
        <taxon>Eukaryota</taxon>
        <taxon>Viridiplantae</taxon>
        <taxon>Streptophyta</taxon>
        <taxon>Embryophyta</taxon>
        <taxon>Tracheophyta</taxon>
        <taxon>Spermatophyta</taxon>
        <taxon>Magnoliopsida</taxon>
        <taxon>eudicotyledons</taxon>
        <taxon>Gunneridae</taxon>
        <taxon>Pentapetalae</taxon>
        <taxon>rosids</taxon>
        <taxon>malvids</taxon>
        <taxon>Malvales</taxon>
        <taxon>Malvaceae</taxon>
        <taxon>Malvoideae</taxon>
        <taxon>Gossypium</taxon>
    </lineage>
</organism>
<dbReference type="Gene3D" id="3.80.10.10">
    <property type="entry name" value="Ribonuclease Inhibitor"/>
    <property type="match status" value="1"/>
</dbReference>
<feature type="region of interest" description="Disordered" evidence="3">
    <location>
        <begin position="434"/>
        <end position="572"/>
    </location>
</feature>
<dbReference type="InterPro" id="IPR032675">
    <property type="entry name" value="LRR_dom_sf"/>
</dbReference>
<feature type="region of interest" description="Disordered" evidence="3">
    <location>
        <begin position="1250"/>
        <end position="1305"/>
    </location>
</feature>
<sequence>MLFNHPLSMAKTIENLSLLSTKLSAAAKSNAGTSDKLELDAASKEVRSLIEEVKEQQSFETDLSEPLTTLNMKVDSIVKDPNMENGKWELMTNKIKDLRSSMAEVKSQLHWRKVPMGKVIESLSFMYARLIDAAKPDKASKLSSPDTAAGDPKSKDAAGDPKSKDETSESFELDKACNELKYLIDEFKKLQVYETNLSEPLKTIQNNVDDILGDLNANADNVEWETIKRNLKVLRSNMTKVKAQLPLLHQTSSSTEARRLLTTTSREEASKLPSPYQADGIFQKGPFFKEFQDRYQNLYTREKLCLLCFAIFPENAEVSERLLRFWWEGERLRPESESDKKTVNEILEEFVERGFIEPVYKRSGSKGSCYKMHPIVRCLIVRHAKEANFFYYDSKGYPNMEFFKSKKICLVKSEGPSWWSKDVLAFTKAREQAQEQAQAQAQPQAQPQAQEQPQAQQGKDKKQAEDETKTKTKNKQKQKLEEQERKEKDKKRKEDEKQERKEKDKKRKEDEKQERKEKDKRKEDKNQERKEMEKKINEDENQERKAMDKKRKEDEKQERKEKEKKRIEDEKKRGKLETKRINYLENLQTLFNVSKQFPELPEELFPKMKNIDVLYLGRWERTAERHMEVEDVHFLRGLKNMNKLRFFSLQGISGIKTLPVSIGMLLNLRILDLKACHNLEELPKEVGLLKMLSYLDLSECYLLDRIPTDLSKLSKLKVLKGFVISSNSPCHLTHLTTLSELEKLSISIHDDKFSIKEEESIKHFSEFKSLTKLKIAWGAGGTKKSHDKAKHPEDKNKTSEVSKLVPTAKVLEKYLKLPFLGSSKSVPEKGNVAVAPTTAKAGQDKNGDNAKKKKSGAVLQSNVHANNKDQGGRSPKPELKLEKLDIRCYPDKEPPKWLVPKTLTHLRRLYFRGGEVSHIPVANQDEKWNVETLRLKYLINIKMDWKQIQKQFPDLKLLEKVNCPQITFCPCDASACNETSESFELDKACNELKYLIDEFKKLQVYETNLSEPLKTIPNNVNDILGDLIANADNVEWETIKRNLKVLRSNMTKVKAQLPLLHQTSSSTEARRLLTTTSREEASKLPSPYQADGIFQKGSFLKEFQDRYENLGKREKLCLLCFAIFPENAEVSARLLRFWWEGERLRPTSESDTKTVNEILEEFMERGFIEPVYKRSGSKSSCYKMHPIVRCLIVRLAKQANFFYYDSNGYPNMEFFKSKKICLVKSEGPSWLGPIPNTWWSKDVLAFTKAREQAQAQAQPQAEQGKDKKQAEAETMTKEKKQKQKQKQKLEDQERKEMEKKRAALETARAKYLGNLQT</sequence>
<feature type="compositionally biased region" description="Basic and acidic residues" evidence="3">
    <location>
        <begin position="152"/>
        <end position="171"/>
    </location>
</feature>
<dbReference type="EMBL" id="JARKNE010000001">
    <property type="protein sequence ID" value="KAK5847367.1"/>
    <property type="molecule type" value="Genomic_DNA"/>
</dbReference>
<dbReference type="PANTHER" id="PTHR23155:SF1076">
    <property type="entry name" value="LEUCINE-RICH REPEAT (LRR) FAMILY PROTEIN-RELATED"/>
    <property type="match status" value="1"/>
</dbReference>
<evidence type="ECO:0000313" key="5">
    <source>
        <dbReference type="EMBL" id="KAK5847367.1"/>
    </source>
</evidence>
<protein>
    <recommendedName>
        <fullName evidence="4">Disease resistance R13L4/SHOC-2-like LRR domain-containing protein</fullName>
    </recommendedName>
</protein>
<name>A0ABR0R833_GOSAR</name>
<feature type="compositionally biased region" description="Basic and acidic residues" evidence="3">
    <location>
        <begin position="1263"/>
        <end position="1278"/>
    </location>
</feature>
<feature type="region of interest" description="Disordered" evidence="3">
    <location>
        <begin position="836"/>
        <end position="877"/>
    </location>
</feature>
<feature type="compositionally biased region" description="Low complexity" evidence="3">
    <location>
        <begin position="1252"/>
        <end position="1262"/>
    </location>
</feature>